<evidence type="ECO:0000313" key="2">
    <source>
        <dbReference type="EMBL" id="THE33969.1"/>
    </source>
</evidence>
<organism evidence="2 3">
    <name type="scientific">Citrobacter murliniae</name>
    <dbReference type="NCBI Taxonomy" id="67829"/>
    <lineage>
        <taxon>Bacteria</taxon>
        <taxon>Pseudomonadati</taxon>
        <taxon>Pseudomonadota</taxon>
        <taxon>Gammaproteobacteria</taxon>
        <taxon>Enterobacterales</taxon>
        <taxon>Enterobacteriaceae</taxon>
        <taxon>Citrobacter</taxon>
        <taxon>Citrobacter freundii complex</taxon>
    </lineage>
</organism>
<protein>
    <recommendedName>
        <fullName evidence="4">Fels-1 Prophage Protein-like</fullName>
    </recommendedName>
</protein>
<feature type="chain" id="PRO_5046249489" description="Fels-1 Prophage Protein-like" evidence="1">
    <location>
        <begin position="20"/>
        <end position="118"/>
    </location>
</feature>
<dbReference type="EMBL" id="QFVP01000020">
    <property type="protein sequence ID" value="THE33969.1"/>
    <property type="molecule type" value="Genomic_DNA"/>
</dbReference>
<dbReference type="Proteomes" id="UP000306790">
    <property type="component" value="Unassembled WGS sequence"/>
</dbReference>
<evidence type="ECO:0008006" key="4">
    <source>
        <dbReference type="Google" id="ProtNLM"/>
    </source>
</evidence>
<evidence type="ECO:0000313" key="3">
    <source>
        <dbReference type="Proteomes" id="UP000306790"/>
    </source>
</evidence>
<name>A0ABY2PPG7_9ENTR</name>
<dbReference type="RefSeq" id="WP_045441478.1">
    <property type="nucleotide sequence ID" value="NZ_QFVP01000020.1"/>
</dbReference>
<evidence type="ECO:0000256" key="1">
    <source>
        <dbReference type="SAM" id="SignalP"/>
    </source>
</evidence>
<reference evidence="2 3" key="1">
    <citation type="submission" date="2018-05" db="EMBL/GenBank/DDBJ databases">
        <title>Isolation and genomic analyses of lactose-positive bacteria from faecal samples of preterm neonates.</title>
        <authorList>
            <person name="Chen Y."/>
            <person name="Brook T.C."/>
            <person name="O'Neill I."/>
            <person name="Soe C.Z."/>
            <person name="Hall L.J."/>
            <person name="Hoyles L."/>
        </authorList>
    </citation>
    <scope>NUCLEOTIDE SEQUENCE [LARGE SCALE GENOMIC DNA]</scope>
    <source>
        <strain evidence="2 3">P080C CL</strain>
    </source>
</reference>
<comment type="caution">
    <text evidence="2">The sequence shown here is derived from an EMBL/GenBank/DDBJ whole genome shotgun (WGS) entry which is preliminary data.</text>
</comment>
<keyword evidence="1" id="KW-0732">Signal</keyword>
<feature type="signal peptide" evidence="1">
    <location>
        <begin position="1"/>
        <end position="19"/>
    </location>
</feature>
<keyword evidence="3" id="KW-1185">Reference proteome</keyword>
<sequence length="118" mass="12644">MIKVLGLLAVSVLSLPVNAATVEPYSPAPGVLCDKSICANKHGISVALTTRYVGKKQGEKLAAAGQFDTTAFTFRGGLFCDTNERLCRDDRYFGPDGKRSGKVNPHYTALLFGHADKP</sequence>
<dbReference type="Pfam" id="PF05666">
    <property type="entry name" value="YcgJ"/>
    <property type="match status" value="1"/>
</dbReference>
<proteinExistence type="predicted"/>
<gene>
    <name evidence="2" type="ORF">DJ535_22325</name>
</gene>
<accession>A0ABY2PPG7</accession>
<dbReference type="InterPro" id="IPR008617">
    <property type="entry name" value="Uncharacterised_YcgJ"/>
</dbReference>